<evidence type="ECO:0000313" key="1">
    <source>
        <dbReference type="EMBL" id="KAJ7373284.1"/>
    </source>
</evidence>
<name>A0A9W9Z4Q2_9CNID</name>
<sequence length="187" mass="21247">MDTIFLELRNCNGDNLCFIERPRSFIHSSLVLVRGELDGEVGDLLPREYKFCRRGFPVSRKQEEGLQLNSCIRTMQPNEVNVEQDTCDVSSDYCLEIKEFMIKDNKEATKVTPPRAGINRLPITGVAATSVTQTGIHERLENRGVEKSIVRIAEDKETLRYKLDIAQAKLVSLKEEIPERAPIGNIR</sequence>
<reference evidence="1" key="1">
    <citation type="submission" date="2023-01" db="EMBL/GenBank/DDBJ databases">
        <title>Genome assembly of the deep-sea coral Lophelia pertusa.</title>
        <authorList>
            <person name="Herrera S."/>
            <person name="Cordes E."/>
        </authorList>
    </citation>
    <scope>NUCLEOTIDE SEQUENCE</scope>
    <source>
        <strain evidence="1">USNM1676648</strain>
        <tissue evidence="1">Polyp</tissue>
    </source>
</reference>
<dbReference type="Proteomes" id="UP001163046">
    <property type="component" value="Unassembled WGS sequence"/>
</dbReference>
<comment type="caution">
    <text evidence="1">The sequence shown here is derived from an EMBL/GenBank/DDBJ whole genome shotgun (WGS) entry which is preliminary data.</text>
</comment>
<evidence type="ECO:0000313" key="2">
    <source>
        <dbReference type="Proteomes" id="UP001163046"/>
    </source>
</evidence>
<dbReference type="EMBL" id="MU826831">
    <property type="protein sequence ID" value="KAJ7373284.1"/>
    <property type="molecule type" value="Genomic_DNA"/>
</dbReference>
<organism evidence="1 2">
    <name type="scientific">Desmophyllum pertusum</name>
    <dbReference type="NCBI Taxonomy" id="174260"/>
    <lineage>
        <taxon>Eukaryota</taxon>
        <taxon>Metazoa</taxon>
        <taxon>Cnidaria</taxon>
        <taxon>Anthozoa</taxon>
        <taxon>Hexacorallia</taxon>
        <taxon>Scleractinia</taxon>
        <taxon>Caryophylliina</taxon>
        <taxon>Caryophylliidae</taxon>
        <taxon>Desmophyllum</taxon>
    </lineage>
</organism>
<proteinExistence type="predicted"/>
<dbReference type="AlphaFoldDB" id="A0A9W9Z4Q2"/>
<keyword evidence="2" id="KW-1185">Reference proteome</keyword>
<protein>
    <submittedName>
        <fullName evidence="1">Uncharacterized protein</fullName>
    </submittedName>
</protein>
<accession>A0A9W9Z4Q2</accession>
<gene>
    <name evidence="1" type="ORF">OS493_012875</name>
</gene>